<keyword evidence="4" id="KW-1185">Reference proteome</keyword>
<evidence type="ECO:0000256" key="1">
    <source>
        <dbReference type="SAM" id="Coils"/>
    </source>
</evidence>
<evidence type="ECO:0000313" key="4">
    <source>
        <dbReference type="Proteomes" id="UP001345013"/>
    </source>
</evidence>
<keyword evidence="1" id="KW-0175">Coiled coil</keyword>
<gene>
    <name evidence="3" type="ORF">LTR24_005658</name>
</gene>
<organism evidence="3 4">
    <name type="scientific">Lithohypha guttulata</name>
    <dbReference type="NCBI Taxonomy" id="1690604"/>
    <lineage>
        <taxon>Eukaryota</taxon>
        <taxon>Fungi</taxon>
        <taxon>Dikarya</taxon>
        <taxon>Ascomycota</taxon>
        <taxon>Pezizomycotina</taxon>
        <taxon>Eurotiomycetes</taxon>
        <taxon>Chaetothyriomycetidae</taxon>
        <taxon>Chaetothyriales</taxon>
        <taxon>Trichomeriaceae</taxon>
        <taxon>Lithohypha</taxon>
    </lineage>
</organism>
<dbReference type="EMBL" id="JAVRRG010000066">
    <property type="protein sequence ID" value="KAK5092010.1"/>
    <property type="molecule type" value="Genomic_DNA"/>
</dbReference>
<evidence type="ECO:0000313" key="3">
    <source>
        <dbReference type="EMBL" id="KAK5092010.1"/>
    </source>
</evidence>
<proteinExistence type="predicted"/>
<feature type="region of interest" description="Disordered" evidence="2">
    <location>
        <begin position="1"/>
        <end position="20"/>
    </location>
</feature>
<reference evidence="3 4" key="1">
    <citation type="submission" date="2023-08" db="EMBL/GenBank/DDBJ databases">
        <title>Black Yeasts Isolated from many extreme environments.</title>
        <authorList>
            <person name="Coleine C."/>
            <person name="Stajich J.E."/>
            <person name="Selbmann L."/>
        </authorList>
    </citation>
    <scope>NUCLEOTIDE SEQUENCE [LARGE SCALE GENOMIC DNA]</scope>
    <source>
        <strain evidence="3 4">CCFEE 5885</strain>
    </source>
</reference>
<accession>A0ABR0K8C0</accession>
<dbReference type="Proteomes" id="UP001345013">
    <property type="component" value="Unassembled WGS sequence"/>
</dbReference>
<comment type="caution">
    <text evidence="3">The sequence shown here is derived from an EMBL/GenBank/DDBJ whole genome shotgun (WGS) entry which is preliminary data.</text>
</comment>
<protein>
    <submittedName>
        <fullName evidence="3">Uncharacterized protein</fullName>
    </submittedName>
</protein>
<feature type="coiled-coil region" evidence="1">
    <location>
        <begin position="411"/>
        <end position="441"/>
    </location>
</feature>
<sequence length="531" mass="60908">MSNSQDSQMSTPSSTPTYQPPTKFIELYQIDKTKLATFKDLAPELQDMIFACVLDHEGPIDITVQLRRNYQRSWRLQKFPPGIRNMEDLLRAAKYVRELAKEYIGRQNFTCNSEALFNLPSAFGPGHCSRILDLSMRMTWSMKCMDHTKWPSLIETFAKYLPNMAKLKIWSSYEAYKASAPYPEFESGDQYGTITRQVQEERAVVRLGCWIVLTHPTLNRVIKPADSGPSFELREDHIVNYVIVDKGYSEVPGDDDRTWESVERGVASRQERALVEDEIIDATQVRRLKKVEWADLDRDQIIKKPLPGRTKNEIWHSETEEKNQIFKVIDKRGYVGLKECGDDNVVHRRVDTWVDICRSAATLGGRTARELAIENGELRLDFETSRAELEPLVGRLKETVDHLRNGWRNQAVELSVARDQLQLKEQELELKEDEFNQQNQELVAIRKGMRTLERKLRRERYEFEAQAIHLAEAHKSLAETTGMDEVDEVDEVDEADEADEADEVGELDGGVQELTGSEVVAGVIISPERGS</sequence>
<name>A0ABR0K8C0_9EURO</name>
<evidence type="ECO:0000256" key="2">
    <source>
        <dbReference type="SAM" id="MobiDB-lite"/>
    </source>
</evidence>